<organism evidence="4 5">
    <name type="scientific">Nocardiopsis endophytica</name>
    <dbReference type="NCBI Taxonomy" id="3018445"/>
    <lineage>
        <taxon>Bacteria</taxon>
        <taxon>Bacillati</taxon>
        <taxon>Actinomycetota</taxon>
        <taxon>Actinomycetes</taxon>
        <taxon>Streptosporangiales</taxon>
        <taxon>Nocardiopsidaceae</taxon>
        <taxon>Nocardiopsis</taxon>
    </lineage>
</organism>
<keyword evidence="5" id="KW-1185">Reference proteome</keyword>
<protein>
    <submittedName>
        <fullName evidence="4">FAD-dependent monooxygenase</fullName>
    </submittedName>
</protein>
<dbReference type="InterPro" id="IPR002938">
    <property type="entry name" value="FAD-bd"/>
</dbReference>
<dbReference type="SUPFAM" id="SSF51905">
    <property type="entry name" value="FAD/NAD(P)-binding domain"/>
    <property type="match status" value="1"/>
</dbReference>
<proteinExistence type="predicted"/>
<evidence type="ECO:0000313" key="4">
    <source>
        <dbReference type="EMBL" id="MDA2813906.1"/>
    </source>
</evidence>
<dbReference type="RefSeq" id="WP_270689114.1">
    <property type="nucleotide sequence ID" value="NZ_JAQFWQ010000095.1"/>
</dbReference>
<reference evidence="4 5" key="1">
    <citation type="submission" date="2023-01" db="EMBL/GenBank/DDBJ databases">
        <title>Draft genome sequence of Nocardiopsis sp. RSe5-2 isolated from halophytes.</title>
        <authorList>
            <person name="Duangmal K."/>
            <person name="Chantavorakit T."/>
        </authorList>
    </citation>
    <scope>NUCLEOTIDE SEQUENCE [LARGE SCALE GENOMIC DNA]</scope>
    <source>
        <strain evidence="4 5">RSe5-2</strain>
    </source>
</reference>
<dbReference type="GO" id="GO:0004497">
    <property type="term" value="F:monooxygenase activity"/>
    <property type="evidence" value="ECO:0007669"/>
    <property type="project" value="UniProtKB-KW"/>
</dbReference>
<dbReference type="InterPro" id="IPR050493">
    <property type="entry name" value="FAD-dep_Monooxygenase_BioMet"/>
</dbReference>
<keyword evidence="2 4" id="KW-0503">Monooxygenase</keyword>
<dbReference type="Proteomes" id="UP001527866">
    <property type="component" value="Unassembled WGS sequence"/>
</dbReference>
<name>A0ABT4UAY9_9ACTN</name>
<keyword evidence="1" id="KW-0560">Oxidoreductase</keyword>
<dbReference type="PANTHER" id="PTHR13789">
    <property type="entry name" value="MONOOXYGENASE"/>
    <property type="match status" value="1"/>
</dbReference>
<dbReference type="PRINTS" id="PR00420">
    <property type="entry name" value="RNGMNOXGNASE"/>
</dbReference>
<feature type="domain" description="FAD-binding" evidence="3">
    <location>
        <begin position="2"/>
        <end position="320"/>
    </location>
</feature>
<evidence type="ECO:0000313" key="5">
    <source>
        <dbReference type="Proteomes" id="UP001527866"/>
    </source>
</evidence>
<dbReference type="Pfam" id="PF01494">
    <property type="entry name" value="FAD_binding_3"/>
    <property type="match status" value="1"/>
</dbReference>
<sequence>MRVLITGAGISGLAAARALLAAGHDVTVLERSPGLRDGGYAVVLWPNGTAILRGLGTDTAGAEHPLTGVAVRSSSGRPAMTVSTGGLEAAYGAPTIAITRRDLVTRLADGVPEDRIRFGARAVRVTDGDGEVRVATEDGREFTGDLLIGADGVNSAVRAHVAGSEAKARARPTGAATWQGLIPAPFHLDDRFTMYMGREGSIGMTPVADGRVLWLIDLDQPAGEGHDDPARALPLLRRSYARWAPEVRGLLDALTEDDLALFPHRRHYPPLHWWKGRCVLIGDAAHAMPPILAQGVSQAMEDVAALANALADATGAAGPSGEPDLGAALAAYERARNKQAVKAGDGATGSIATSGPRTLLQTDTMMRLARLIPRRAPTAMFERIVAGVAHAPGGPKAYALGAPEAIADSEGTESGTAAR</sequence>
<dbReference type="Gene3D" id="3.50.50.60">
    <property type="entry name" value="FAD/NAD(P)-binding domain"/>
    <property type="match status" value="1"/>
</dbReference>
<dbReference type="EMBL" id="JAQFWQ010000095">
    <property type="protein sequence ID" value="MDA2813906.1"/>
    <property type="molecule type" value="Genomic_DNA"/>
</dbReference>
<comment type="caution">
    <text evidence="4">The sequence shown here is derived from an EMBL/GenBank/DDBJ whole genome shotgun (WGS) entry which is preliminary data.</text>
</comment>
<evidence type="ECO:0000256" key="2">
    <source>
        <dbReference type="ARBA" id="ARBA00023033"/>
    </source>
</evidence>
<dbReference type="InterPro" id="IPR036188">
    <property type="entry name" value="FAD/NAD-bd_sf"/>
</dbReference>
<gene>
    <name evidence="4" type="ORF">O4J56_24895</name>
</gene>
<evidence type="ECO:0000259" key="3">
    <source>
        <dbReference type="Pfam" id="PF01494"/>
    </source>
</evidence>
<accession>A0ABT4UAY9</accession>
<evidence type="ECO:0000256" key="1">
    <source>
        <dbReference type="ARBA" id="ARBA00023002"/>
    </source>
</evidence>
<dbReference type="PANTHER" id="PTHR13789:SF309">
    <property type="entry name" value="PUTATIVE (AFU_ORTHOLOGUE AFUA_6G14510)-RELATED"/>
    <property type="match status" value="1"/>
</dbReference>